<gene>
    <name evidence="4" type="ORF">DV520_01665</name>
</gene>
<dbReference type="GO" id="GO:0003677">
    <property type="term" value="F:DNA binding"/>
    <property type="evidence" value="ECO:0007669"/>
    <property type="project" value="UniProtKB-KW"/>
</dbReference>
<keyword evidence="2" id="KW-0812">Transmembrane</keyword>
<evidence type="ECO:0000313" key="5">
    <source>
        <dbReference type="Proteomes" id="UP000260649"/>
    </source>
</evidence>
<name>A0A3E2B614_9FIRM</name>
<feature type="transmembrane region" description="Helical" evidence="2">
    <location>
        <begin position="119"/>
        <end position="140"/>
    </location>
</feature>
<dbReference type="PROSITE" id="PS50943">
    <property type="entry name" value="HTH_CROC1"/>
    <property type="match status" value="1"/>
</dbReference>
<organism evidence="4 5">
    <name type="scientific">Evtepia gabavorous</name>
    <dbReference type="NCBI Taxonomy" id="2211183"/>
    <lineage>
        <taxon>Bacteria</taxon>
        <taxon>Bacillati</taxon>
        <taxon>Bacillota</taxon>
        <taxon>Clostridia</taxon>
        <taxon>Eubacteriales</taxon>
        <taxon>Evtepia</taxon>
    </lineage>
</organism>
<dbReference type="InterPro" id="IPR001387">
    <property type="entry name" value="Cro/C1-type_HTH"/>
</dbReference>
<feature type="transmembrane region" description="Helical" evidence="2">
    <location>
        <begin position="96"/>
        <end position="113"/>
    </location>
</feature>
<keyword evidence="2" id="KW-0472">Membrane</keyword>
<evidence type="ECO:0000313" key="4">
    <source>
        <dbReference type="EMBL" id="RFT07381.1"/>
    </source>
</evidence>
<dbReference type="AlphaFoldDB" id="A0A3E2B614"/>
<dbReference type="Gene3D" id="1.10.260.40">
    <property type="entry name" value="lambda repressor-like DNA-binding domains"/>
    <property type="match status" value="1"/>
</dbReference>
<evidence type="ECO:0000256" key="1">
    <source>
        <dbReference type="ARBA" id="ARBA00023125"/>
    </source>
</evidence>
<dbReference type="PANTHER" id="PTHR46558">
    <property type="entry name" value="TRACRIPTIONAL REGULATORY PROTEIN-RELATED-RELATED"/>
    <property type="match status" value="1"/>
</dbReference>
<dbReference type="EMBL" id="QQRQ01000002">
    <property type="protein sequence ID" value="RFT07381.1"/>
    <property type="molecule type" value="Genomic_DNA"/>
</dbReference>
<dbReference type="Proteomes" id="UP000260649">
    <property type="component" value="Unassembled WGS sequence"/>
</dbReference>
<protein>
    <submittedName>
        <fullName evidence="4">XRE family transcriptional regulator</fullName>
    </submittedName>
</protein>
<feature type="transmembrane region" description="Helical" evidence="2">
    <location>
        <begin position="329"/>
        <end position="349"/>
    </location>
</feature>
<feature type="transmembrane region" description="Helical" evidence="2">
    <location>
        <begin position="147"/>
        <end position="169"/>
    </location>
</feature>
<sequence>MENKKSFGTFICQRRKELGMTQKEFAQRLFVTDSAVSKWERGLAYPDITLLQSICQVLQCSEKELLSSSEDTEGRRAEQLAKKYLQLTRNYRLGQYILYGLITLGCLLGNLLSQHALTWFWIVLASELMVASLTLLPTFVPEGRRGLASLGGFTGCLLLLLLVCCLYTGGDWFLIAGVSVLFGMGLVFLPFALRALPLPEELAHRKVSLYVGIELLLLLALFGVACLYTGGTWFLSAALWTVFGLGIALLPLLLRQLPLPWNWSRHKAVVYLSFESILLLAGLAWEGRTGDFPLPMLPIALLCLALPWGWLGALRYLPLGRWFRAGVGLAWTGLWIWLAPFVLDQIYLHMGYFTSTPYQLILPIDFHNWAAAMSANVMFLIILGFLLLGLLCVVAGILWRRTHPRTSAPEA</sequence>
<evidence type="ECO:0000259" key="3">
    <source>
        <dbReference type="PROSITE" id="PS50943"/>
    </source>
</evidence>
<accession>A0A3E2B614</accession>
<feature type="transmembrane region" description="Helical" evidence="2">
    <location>
        <begin position="297"/>
        <end position="317"/>
    </location>
</feature>
<proteinExistence type="predicted"/>
<comment type="caution">
    <text evidence="4">The sequence shown here is derived from an EMBL/GenBank/DDBJ whole genome shotgun (WGS) entry which is preliminary data.</text>
</comment>
<dbReference type="Pfam" id="PF01381">
    <property type="entry name" value="HTH_3"/>
    <property type="match status" value="1"/>
</dbReference>
<reference evidence="4 5" key="1">
    <citation type="submission" date="2018-07" db="EMBL/GenBank/DDBJ databases">
        <title>GABA Modulating Bacteria of the Human Gut Microbiota.</title>
        <authorList>
            <person name="Strandwitz P."/>
            <person name="Kim K.H."/>
            <person name="Terekhova D."/>
            <person name="Liu J.K."/>
            <person name="Sharma A."/>
            <person name="Levering J."/>
            <person name="Mcdonald D."/>
            <person name="Dietrich D."/>
            <person name="Ramadhar T.R."/>
            <person name="Lekbua A."/>
            <person name="Mroue N."/>
            <person name="Liston C."/>
            <person name="Stewart E.J."/>
            <person name="Dubin M.J."/>
            <person name="Zengler K."/>
            <person name="Knight R."/>
            <person name="Gilbert J.A."/>
            <person name="Clardy J."/>
            <person name="Lewis K."/>
        </authorList>
    </citation>
    <scope>NUCLEOTIDE SEQUENCE [LARGE SCALE GENOMIC DNA]</scope>
    <source>
        <strain evidence="4 5">KLE1738</strain>
    </source>
</reference>
<dbReference type="SMART" id="SM00530">
    <property type="entry name" value="HTH_XRE"/>
    <property type="match status" value="1"/>
</dbReference>
<feature type="transmembrane region" description="Helical" evidence="2">
    <location>
        <begin position="175"/>
        <end position="196"/>
    </location>
</feature>
<evidence type="ECO:0000256" key="2">
    <source>
        <dbReference type="SAM" id="Phobius"/>
    </source>
</evidence>
<feature type="transmembrane region" description="Helical" evidence="2">
    <location>
        <begin position="369"/>
        <end position="399"/>
    </location>
</feature>
<feature type="transmembrane region" description="Helical" evidence="2">
    <location>
        <begin position="268"/>
        <end position="285"/>
    </location>
</feature>
<feature type="transmembrane region" description="Helical" evidence="2">
    <location>
        <begin position="208"/>
        <end position="231"/>
    </location>
</feature>
<keyword evidence="1" id="KW-0238">DNA-binding</keyword>
<feature type="domain" description="HTH cro/C1-type" evidence="3">
    <location>
        <begin position="13"/>
        <end position="65"/>
    </location>
</feature>
<dbReference type="InterPro" id="IPR010982">
    <property type="entry name" value="Lambda_DNA-bd_dom_sf"/>
</dbReference>
<keyword evidence="5" id="KW-1185">Reference proteome</keyword>
<dbReference type="SUPFAM" id="SSF47413">
    <property type="entry name" value="lambda repressor-like DNA-binding domains"/>
    <property type="match status" value="1"/>
</dbReference>
<dbReference type="PANTHER" id="PTHR46558:SF4">
    <property type="entry name" value="DNA-BIDING PHAGE PROTEIN"/>
    <property type="match status" value="1"/>
</dbReference>
<keyword evidence="2" id="KW-1133">Transmembrane helix</keyword>
<dbReference type="RefSeq" id="WP_021919890.1">
    <property type="nucleotide sequence ID" value="NZ_CAKXKJ010000010.1"/>
</dbReference>
<feature type="transmembrane region" description="Helical" evidence="2">
    <location>
        <begin position="237"/>
        <end position="256"/>
    </location>
</feature>
<dbReference type="CDD" id="cd00093">
    <property type="entry name" value="HTH_XRE"/>
    <property type="match status" value="1"/>
</dbReference>
<dbReference type="OrthoDB" id="6194834at2"/>
<dbReference type="GeneID" id="97994442"/>